<feature type="region of interest" description="Disordered" evidence="2">
    <location>
        <begin position="865"/>
        <end position="957"/>
    </location>
</feature>
<keyword evidence="3" id="KW-1185">Reference proteome</keyword>
<feature type="compositionally biased region" description="Polar residues" evidence="2">
    <location>
        <begin position="498"/>
        <end position="514"/>
    </location>
</feature>
<organism evidence="3 4">
    <name type="scientific">Equus przewalskii</name>
    <name type="common">Przewalski's horse</name>
    <name type="synonym">Equus caballus przewalskii</name>
    <dbReference type="NCBI Taxonomy" id="9798"/>
    <lineage>
        <taxon>Eukaryota</taxon>
        <taxon>Metazoa</taxon>
        <taxon>Chordata</taxon>
        <taxon>Craniata</taxon>
        <taxon>Vertebrata</taxon>
        <taxon>Euteleostomi</taxon>
        <taxon>Mammalia</taxon>
        <taxon>Eutheria</taxon>
        <taxon>Laurasiatheria</taxon>
        <taxon>Perissodactyla</taxon>
        <taxon>Equidae</taxon>
        <taxon>Equus</taxon>
    </lineage>
</organism>
<feature type="region of interest" description="Disordered" evidence="2">
    <location>
        <begin position="498"/>
        <end position="521"/>
    </location>
</feature>
<dbReference type="Proteomes" id="UP001652662">
    <property type="component" value="Chromosome 10"/>
</dbReference>
<evidence type="ECO:0000313" key="4">
    <source>
        <dbReference type="RefSeq" id="XP_070415717.1"/>
    </source>
</evidence>
<dbReference type="PANTHER" id="PTHR46725:SF1">
    <property type="entry name" value="COILED-COIL DOMAIN-CONTAINING PROTEIN 57"/>
    <property type="match status" value="1"/>
</dbReference>
<protein>
    <submittedName>
        <fullName evidence="4">Coiled-coil domain-containing protein 57 isoform X3</fullName>
    </submittedName>
</protein>
<name>A0ABM4JIE6_EQUPR</name>
<evidence type="ECO:0000256" key="1">
    <source>
        <dbReference type="SAM" id="Coils"/>
    </source>
</evidence>
<sequence>MLPLPSEQALEELLVRKEEEWRALQAQRSQLQEAAVQEVQSRLEEAQGKLQRLQEDFVYNLQVLEERDRELERYDAAFAQARGLEEARQAEVSELKIEVAKLRQALATEARRLEDAQQQYQLRLQEHRLELERVHSDKNSEIDHQREQYENLKWKLERRLEELDGELALQRQELLLEFECETQKREHEFRLRADGMSNLVLMHELKVKLLNKELVALKEAGAKAAESLQSAEMASSELERRLQCRDQELRELAAVRDARIEDLEGKLCSVQLTRKKEEEMFRRKHEELDRLARERDEVLAAVKDAHVEQLRVLESRALELQAHCETLELQLHRAEQRQADALKEKDAIIDRYKQQLCLAAEREQSLEREKVQLELDWQRRCEGLERDQFQRSEDLIRALTMAKEQVAAKLQETERTLCDQEVVLKALTLERDQAVQALRTRGPLPGKEVQMLPSHHEGEISKSFPSSEIQRLQEQNTSLRNTIAQMRKEMETLSDQILPSAQSGRETSNTSLPDSKTAADAPTPDYVLALEAEIRTLKHKFKTLEEQLEVLYPSKKSTSYPDVQPSVHSSTETAGGTMLADGASLGLLLQRLGDRAHLLNFLVTRIRQKVLQKALDVDTVQRELPHEVDQVHLEVLELRKQVAELEERLGTAWKEGRVVSSRQQLRAPDSTALRREDPADGASLGTVEQGTFSVHLGPEAQPTQALSVPRLQRKLKEAARKILHLRLEKEQLLEMGNRLRAELGRPTATLPDASSVPISGTGRRRGTGSVPLDPLIGGRSPFLLSTKIIHNQSINENLGKLSGRSPPTPGAQKPGEAPEAPLGQLQPHFPTQDSQDAKKERFSECSGKIQPCSAQIVRRNETPCGSEAGVAMGPGQKQHKSSTMPCKSTRQKDGRSSKSLPAQEFQEENGHHTQRSSSLASSSLQDAWKFLDLGSSPSGLTSQEDCTQAADSLQHSDRSPIETWAAFAVKGMKMEAQEKARPTRPARAHPAKPKGCQRPPKIRNYNFKD</sequence>
<proteinExistence type="predicted"/>
<dbReference type="RefSeq" id="XP_070415717.1">
    <property type="nucleotide sequence ID" value="XM_070559616.1"/>
</dbReference>
<evidence type="ECO:0000313" key="3">
    <source>
        <dbReference type="Proteomes" id="UP001652662"/>
    </source>
</evidence>
<feature type="coiled-coil region" evidence="1">
    <location>
        <begin position="469"/>
        <end position="496"/>
    </location>
</feature>
<feature type="compositionally biased region" description="Basic residues" evidence="2">
    <location>
        <begin position="982"/>
        <end position="992"/>
    </location>
</feature>
<feature type="region of interest" description="Disordered" evidence="2">
    <location>
        <begin position="974"/>
        <end position="1009"/>
    </location>
</feature>
<reference evidence="4" key="1">
    <citation type="submission" date="2025-08" db="UniProtKB">
        <authorList>
            <consortium name="RefSeq"/>
        </authorList>
    </citation>
    <scope>IDENTIFICATION</scope>
    <source>
        <tissue evidence="4">Blood</tissue>
    </source>
</reference>
<feature type="compositionally biased region" description="Polar residues" evidence="2">
    <location>
        <begin position="935"/>
        <end position="953"/>
    </location>
</feature>
<feature type="region of interest" description="Disordered" evidence="2">
    <location>
        <begin position="748"/>
        <end position="773"/>
    </location>
</feature>
<feature type="region of interest" description="Disordered" evidence="2">
    <location>
        <begin position="664"/>
        <end position="685"/>
    </location>
</feature>
<dbReference type="InterPro" id="IPR042481">
    <property type="entry name" value="CCDC57"/>
</dbReference>
<gene>
    <name evidence="4" type="primary">CCDC57</name>
</gene>
<dbReference type="PANTHER" id="PTHR46725">
    <property type="entry name" value="COILED-COIL DOMAIN-CONTAINING PROTEIN 57"/>
    <property type="match status" value="1"/>
</dbReference>
<feature type="coiled-coil region" evidence="1">
    <location>
        <begin position="708"/>
        <end position="735"/>
    </location>
</feature>
<feature type="coiled-coil region" evidence="1">
    <location>
        <begin position="85"/>
        <end position="173"/>
    </location>
</feature>
<feature type="coiled-coil region" evidence="1">
    <location>
        <begin position="274"/>
        <end position="344"/>
    </location>
</feature>
<feature type="coiled-coil region" evidence="1">
    <location>
        <begin position="7"/>
        <end position="56"/>
    </location>
</feature>
<accession>A0ABM4JIE6</accession>
<dbReference type="GeneID" id="103551125"/>
<keyword evidence="1" id="KW-0175">Coiled coil</keyword>
<evidence type="ECO:0000256" key="2">
    <source>
        <dbReference type="SAM" id="MobiDB-lite"/>
    </source>
</evidence>
<feature type="region of interest" description="Disordered" evidence="2">
    <location>
        <begin position="797"/>
        <end position="845"/>
    </location>
</feature>